<dbReference type="AlphaFoldDB" id="A0A1Y1IMJ3"/>
<dbReference type="SUPFAM" id="SSF56281">
    <property type="entry name" value="Metallo-hydrolase/oxidoreductase"/>
    <property type="match status" value="1"/>
</dbReference>
<proteinExistence type="predicted"/>
<dbReference type="EMBL" id="DF237873">
    <property type="protein sequence ID" value="GAQ92115.1"/>
    <property type="molecule type" value="Genomic_DNA"/>
</dbReference>
<evidence type="ECO:0000313" key="1">
    <source>
        <dbReference type="EMBL" id="GAQ92115.1"/>
    </source>
</evidence>
<dbReference type="Proteomes" id="UP000054558">
    <property type="component" value="Unassembled WGS sequence"/>
</dbReference>
<keyword evidence="2" id="KW-1185">Reference proteome</keyword>
<dbReference type="GO" id="GO:0005634">
    <property type="term" value="C:nucleus"/>
    <property type="evidence" value="ECO:0000318"/>
    <property type="project" value="GO_Central"/>
</dbReference>
<dbReference type="GO" id="GO:0003684">
    <property type="term" value="F:damaged DNA binding"/>
    <property type="evidence" value="ECO:0000318"/>
    <property type="project" value="GO_Central"/>
</dbReference>
<dbReference type="PANTHER" id="PTHR23240:SF31">
    <property type="entry name" value="DNA REPAIR METALLO-BETA-LACTAMASE FAMILY PROTEIN"/>
    <property type="match status" value="1"/>
</dbReference>
<accession>A0A1Y1IMJ3</accession>
<evidence type="ECO:0000313" key="2">
    <source>
        <dbReference type="Proteomes" id="UP000054558"/>
    </source>
</evidence>
<dbReference type="GO" id="GO:0035312">
    <property type="term" value="F:5'-3' DNA exonuclease activity"/>
    <property type="evidence" value="ECO:0000318"/>
    <property type="project" value="GO_Central"/>
</dbReference>
<dbReference type="GO" id="GO:0006303">
    <property type="term" value="P:double-strand break repair via nonhomologous end joining"/>
    <property type="evidence" value="ECO:0000318"/>
    <property type="project" value="GO_Central"/>
</dbReference>
<dbReference type="Gene3D" id="3.60.15.10">
    <property type="entry name" value="Ribonuclease Z/Hydroxyacylglutathione hydrolase-like"/>
    <property type="match status" value="1"/>
</dbReference>
<organism evidence="1 2">
    <name type="scientific">Klebsormidium nitens</name>
    <name type="common">Green alga</name>
    <name type="synonym">Ulothrix nitens</name>
    <dbReference type="NCBI Taxonomy" id="105231"/>
    <lineage>
        <taxon>Eukaryota</taxon>
        <taxon>Viridiplantae</taxon>
        <taxon>Streptophyta</taxon>
        <taxon>Klebsormidiophyceae</taxon>
        <taxon>Klebsormidiales</taxon>
        <taxon>Klebsormidiaceae</taxon>
        <taxon>Klebsormidium</taxon>
    </lineage>
</organism>
<reference evidence="1 2" key="1">
    <citation type="journal article" date="2014" name="Nat. Commun.">
        <title>Klebsormidium flaccidum genome reveals primary factors for plant terrestrial adaptation.</title>
        <authorList>
            <person name="Hori K."/>
            <person name="Maruyama F."/>
            <person name="Fujisawa T."/>
            <person name="Togashi T."/>
            <person name="Yamamoto N."/>
            <person name="Seo M."/>
            <person name="Sato S."/>
            <person name="Yamada T."/>
            <person name="Mori H."/>
            <person name="Tajima N."/>
            <person name="Moriyama T."/>
            <person name="Ikeuchi M."/>
            <person name="Watanabe M."/>
            <person name="Wada H."/>
            <person name="Kobayashi K."/>
            <person name="Saito M."/>
            <person name="Masuda T."/>
            <person name="Sasaki-Sekimoto Y."/>
            <person name="Mashiguchi K."/>
            <person name="Awai K."/>
            <person name="Shimojima M."/>
            <person name="Masuda S."/>
            <person name="Iwai M."/>
            <person name="Nobusawa T."/>
            <person name="Narise T."/>
            <person name="Kondo S."/>
            <person name="Saito H."/>
            <person name="Sato R."/>
            <person name="Murakawa M."/>
            <person name="Ihara Y."/>
            <person name="Oshima-Yamada Y."/>
            <person name="Ohtaka K."/>
            <person name="Satoh M."/>
            <person name="Sonobe K."/>
            <person name="Ishii M."/>
            <person name="Ohtani R."/>
            <person name="Kanamori-Sato M."/>
            <person name="Honoki R."/>
            <person name="Miyazaki D."/>
            <person name="Mochizuki H."/>
            <person name="Umetsu J."/>
            <person name="Higashi K."/>
            <person name="Shibata D."/>
            <person name="Kamiya Y."/>
            <person name="Sato N."/>
            <person name="Nakamura Y."/>
            <person name="Tabata S."/>
            <person name="Ida S."/>
            <person name="Kurokawa K."/>
            <person name="Ohta H."/>
        </authorList>
    </citation>
    <scope>NUCLEOTIDE SEQUENCE [LARGE SCALE GENOMIC DNA]</scope>
    <source>
        <strain evidence="1 2">NIES-2285</strain>
    </source>
</reference>
<dbReference type="InterPro" id="IPR036866">
    <property type="entry name" value="RibonucZ/Hydroxyglut_hydro"/>
</dbReference>
<sequence>MRGIERFGRPFFASPVTKELIRLRSPDIPPSNIIALDYDRPYQLNRRLCVTMTNSGHCPGSSAFTFEGPSGNVLHTGDARWEAPTIAKLPPRLSERPGYVDRIFLDATFGGRDVLLDSFPSRGDSADLARRAIYSHSMQTHPHVDVAATMLGTEPLVRDLCDYFAVELYCDPSLRERRAQLEIALGEQWLIDDPSATFIRLWDPRRRPSRTDAVSLQPSTQFFTVRPGAPHLRQLIEPGLVRDRADGSFRFLMGLRFVKTIRTPGSSIFYSLRAEESLPVFTAHYRLAYDARLIGRCVIGADFEILRDDGPVAVGEDPRCFTFAGRSYVTDNSWGSCALLDEWDGYRRERLPSDGKNYTMVPLEDAGRLLCIEWLSPLTVWERGAGGGDWRRVWSAKGAGDASLRGGTPGYPIGDGRFFGFGHGTLGAGRDVRHAPFYWELDLRGETPALATQPLPRFGSAIVDPTCVVERGGRRYLITAESDRPWFVKQSYRTNVYELLGQEREQSQRSPTVR</sequence>
<dbReference type="PANTHER" id="PTHR23240">
    <property type="entry name" value="DNA CROSS-LINK REPAIR PROTEIN PSO2/SNM1-RELATED"/>
    <property type="match status" value="1"/>
</dbReference>
<dbReference type="GO" id="GO:0036297">
    <property type="term" value="P:interstrand cross-link repair"/>
    <property type="evidence" value="ECO:0000318"/>
    <property type="project" value="GO_Central"/>
</dbReference>
<protein>
    <submittedName>
        <fullName evidence="1">DNA CROSS-LINK REPAIR PROTEIN PSO2/SNM1</fullName>
    </submittedName>
</protein>
<name>A0A1Y1IMJ3_KLENI</name>
<gene>
    <name evidence="1" type="ORF">KFL_009240060</name>
</gene>
<dbReference type="STRING" id="105231.A0A1Y1IMJ3"/>
<dbReference type="OrthoDB" id="262529at2759"/>